<dbReference type="RefSeq" id="XP_001021776.1">
    <property type="nucleotide sequence ID" value="XM_001021776.3"/>
</dbReference>
<evidence type="ECO:0000256" key="1">
    <source>
        <dbReference type="SAM" id="SignalP"/>
    </source>
</evidence>
<evidence type="ECO:0000313" key="3">
    <source>
        <dbReference type="Proteomes" id="UP000009168"/>
    </source>
</evidence>
<keyword evidence="3" id="KW-1185">Reference proteome</keyword>
<evidence type="ECO:0008006" key="4">
    <source>
        <dbReference type="Google" id="ProtNLM"/>
    </source>
</evidence>
<organism evidence="2 3">
    <name type="scientific">Tetrahymena thermophila (strain SB210)</name>
    <dbReference type="NCBI Taxonomy" id="312017"/>
    <lineage>
        <taxon>Eukaryota</taxon>
        <taxon>Sar</taxon>
        <taxon>Alveolata</taxon>
        <taxon>Ciliophora</taxon>
        <taxon>Intramacronucleata</taxon>
        <taxon>Oligohymenophorea</taxon>
        <taxon>Hymenostomatida</taxon>
        <taxon>Tetrahymenina</taxon>
        <taxon>Tetrahymenidae</taxon>
        <taxon>Tetrahymena</taxon>
    </lineage>
</organism>
<feature type="chain" id="PRO_5004202431" description="Transmembrane protein" evidence="1">
    <location>
        <begin position="18"/>
        <end position="224"/>
    </location>
</feature>
<keyword evidence="1" id="KW-0732">Signal</keyword>
<dbReference type="KEGG" id="tet:TTHERM_00898310"/>
<dbReference type="AlphaFoldDB" id="Q23YD3"/>
<gene>
    <name evidence="2" type="ORF">TTHERM_00898310</name>
</gene>
<dbReference type="EMBL" id="GG662601">
    <property type="protein sequence ID" value="EAS01531.1"/>
    <property type="molecule type" value="Genomic_DNA"/>
</dbReference>
<dbReference type="Proteomes" id="UP000009168">
    <property type="component" value="Unassembled WGS sequence"/>
</dbReference>
<dbReference type="GeneID" id="7846169"/>
<dbReference type="HOGENOM" id="CLU_1237214_0_0_1"/>
<reference evidence="3" key="1">
    <citation type="journal article" date="2006" name="PLoS Biol.">
        <title>Macronuclear genome sequence of the ciliate Tetrahymena thermophila, a model eukaryote.</title>
        <authorList>
            <person name="Eisen J.A."/>
            <person name="Coyne R.S."/>
            <person name="Wu M."/>
            <person name="Wu D."/>
            <person name="Thiagarajan M."/>
            <person name="Wortman J.R."/>
            <person name="Badger J.H."/>
            <person name="Ren Q."/>
            <person name="Amedeo P."/>
            <person name="Jones K.M."/>
            <person name="Tallon L.J."/>
            <person name="Delcher A.L."/>
            <person name="Salzberg S.L."/>
            <person name="Silva J.C."/>
            <person name="Haas B.J."/>
            <person name="Majoros W.H."/>
            <person name="Farzad M."/>
            <person name="Carlton J.M."/>
            <person name="Smith R.K. Jr."/>
            <person name="Garg J."/>
            <person name="Pearlman R.E."/>
            <person name="Karrer K.M."/>
            <person name="Sun L."/>
            <person name="Manning G."/>
            <person name="Elde N.C."/>
            <person name="Turkewitz A.P."/>
            <person name="Asai D.J."/>
            <person name="Wilkes D.E."/>
            <person name="Wang Y."/>
            <person name="Cai H."/>
            <person name="Collins K."/>
            <person name="Stewart B.A."/>
            <person name="Lee S.R."/>
            <person name="Wilamowska K."/>
            <person name="Weinberg Z."/>
            <person name="Ruzzo W.L."/>
            <person name="Wloga D."/>
            <person name="Gaertig J."/>
            <person name="Frankel J."/>
            <person name="Tsao C.-C."/>
            <person name="Gorovsky M.A."/>
            <person name="Keeling P.J."/>
            <person name="Waller R.F."/>
            <person name="Patron N.J."/>
            <person name="Cherry J.M."/>
            <person name="Stover N.A."/>
            <person name="Krieger C.J."/>
            <person name="del Toro C."/>
            <person name="Ryder H.F."/>
            <person name="Williamson S.C."/>
            <person name="Barbeau R.A."/>
            <person name="Hamilton E.P."/>
            <person name="Orias E."/>
        </authorList>
    </citation>
    <scope>NUCLEOTIDE SEQUENCE [LARGE SCALE GENOMIC DNA]</scope>
    <source>
        <strain evidence="3">SB210</strain>
    </source>
</reference>
<protein>
    <recommendedName>
        <fullName evidence="4">Transmembrane protein</fullName>
    </recommendedName>
</protein>
<sequence length="224" mass="25878">MNKKVIFFIQILGLILAASEYNFNIPDFPTSTLDMTCTWVNCNKELLAYQNKFPSTDPNYFTNFNMMKCTSYMDKTARSLCLKTINFDSQVQEFKDLTNCILKNCYYSDWNTCRSQNQICKYCTDFKSCQNFQDNTDYQNADSVKGNCVQTGVAQNCSQFPDKNGIALLACTSYQQRLCREQWIKNNWASTQACQFCEIVDFTNYSSSKILSIISAILILFSFF</sequence>
<accession>Q23YD3</accession>
<feature type="signal peptide" evidence="1">
    <location>
        <begin position="1"/>
        <end position="17"/>
    </location>
</feature>
<dbReference type="InParanoid" id="Q23YD3"/>
<name>Q23YD3_TETTS</name>
<evidence type="ECO:0000313" key="2">
    <source>
        <dbReference type="EMBL" id="EAS01531.1"/>
    </source>
</evidence>
<proteinExistence type="predicted"/>